<dbReference type="InterPro" id="IPR036986">
    <property type="entry name" value="S4_RNA-bd_sf"/>
</dbReference>
<organism evidence="7 8">
    <name type="scientific">Rothia terrae</name>
    <dbReference type="NCBI Taxonomy" id="396015"/>
    <lineage>
        <taxon>Bacteria</taxon>
        <taxon>Bacillati</taxon>
        <taxon>Actinomycetota</taxon>
        <taxon>Actinomycetes</taxon>
        <taxon>Micrococcales</taxon>
        <taxon>Micrococcaceae</taxon>
        <taxon>Rothia</taxon>
    </lineage>
</organism>
<dbReference type="GO" id="GO:0003727">
    <property type="term" value="F:single-stranded RNA binding"/>
    <property type="evidence" value="ECO:0007669"/>
    <property type="project" value="InterPro"/>
</dbReference>
<dbReference type="GO" id="GO:0003677">
    <property type="term" value="F:DNA binding"/>
    <property type="evidence" value="ECO:0007669"/>
    <property type="project" value="UniProtKB-KW"/>
</dbReference>
<feature type="compositionally biased region" description="Basic and acidic residues" evidence="5">
    <location>
        <begin position="107"/>
        <end position="133"/>
    </location>
</feature>
<dbReference type="Gene3D" id="3.10.290.10">
    <property type="entry name" value="RNA-binding S4 domain"/>
    <property type="match status" value="1"/>
</dbReference>
<keyword evidence="2 4" id="KW-0694">RNA-binding</keyword>
<dbReference type="GO" id="GO:0034605">
    <property type="term" value="P:cellular response to heat"/>
    <property type="evidence" value="ECO:0007669"/>
    <property type="project" value="InterPro"/>
</dbReference>
<evidence type="ECO:0000256" key="4">
    <source>
        <dbReference type="PROSITE-ProRule" id="PRU00182"/>
    </source>
</evidence>
<keyword evidence="8" id="KW-1185">Reference proteome</keyword>
<dbReference type="PROSITE" id="PS50889">
    <property type="entry name" value="S4"/>
    <property type="match status" value="1"/>
</dbReference>
<dbReference type="RefSeq" id="WP_168615244.1">
    <property type="nucleotide sequence ID" value="NZ_BAAAOX010000007.1"/>
</dbReference>
<dbReference type="InterPro" id="IPR025708">
    <property type="entry name" value="HSP15"/>
</dbReference>
<evidence type="ECO:0000256" key="1">
    <source>
        <dbReference type="ARBA" id="ARBA00008396"/>
    </source>
</evidence>
<dbReference type="EMBL" id="CP061539">
    <property type="protein sequence ID" value="QNV37845.1"/>
    <property type="molecule type" value="Genomic_DNA"/>
</dbReference>
<feature type="domain" description="RNA-binding S4" evidence="6">
    <location>
        <begin position="15"/>
        <end position="79"/>
    </location>
</feature>
<dbReference type="PIRSF" id="PIRSF016821">
    <property type="entry name" value="HSP15"/>
    <property type="match status" value="1"/>
</dbReference>
<dbReference type="KEGG" id="rter:IDM49_00590"/>
<comment type="similarity">
    <text evidence="1">Belongs to the HSP15 family.</text>
</comment>
<reference evidence="7 8" key="1">
    <citation type="submission" date="2020-09" db="EMBL/GenBank/DDBJ databases">
        <title>Investigation of environmental microbes.</title>
        <authorList>
            <person name="Ou Y."/>
            <person name="Kang Q."/>
        </authorList>
    </citation>
    <scope>NUCLEOTIDE SEQUENCE [LARGE SCALE GENOMIC DNA]</scope>
    <source>
        <strain evidence="7 8">KJZ-14</strain>
    </source>
</reference>
<evidence type="ECO:0000313" key="8">
    <source>
        <dbReference type="Proteomes" id="UP000516404"/>
    </source>
</evidence>
<dbReference type="GeneID" id="96622719"/>
<name>A0A7H2BDU9_9MICC</name>
<dbReference type="SMART" id="SM00363">
    <property type="entry name" value="S4"/>
    <property type="match status" value="1"/>
</dbReference>
<evidence type="ECO:0000256" key="5">
    <source>
        <dbReference type="SAM" id="MobiDB-lite"/>
    </source>
</evidence>
<accession>A0A7H2BDU9</accession>
<dbReference type="Pfam" id="PF01479">
    <property type="entry name" value="S4"/>
    <property type="match status" value="1"/>
</dbReference>
<sequence>MAETTKQSTEPQKPARVDAWLWSVRVFKTRGLATDECNAGHVRVNDEHVKPSQKLKIGDIVRVRYPGWEKVLRVEKMISKRVGAPVAVTCYEDLSEPRPSYFSAGVPRRDRGTGRPTKSERRELDKLRGYEKS</sequence>
<dbReference type="SUPFAM" id="SSF55174">
    <property type="entry name" value="Alpha-L RNA-binding motif"/>
    <property type="match status" value="1"/>
</dbReference>
<dbReference type="GO" id="GO:0043023">
    <property type="term" value="F:ribosomal large subunit binding"/>
    <property type="evidence" value="ECO:0007669"/>
    <property type="project" value="InterPro"/>
</dbReference>
<gene>
    <name evidence="7" type="ORF">IDM49_00590</name>
</gene>
<keyword evidence="3" id="KW-0238">DNA-binding</keyword>
<dbReference type="InterPro" id="IPR002942">
    <property type="entry name" value="S4_RNA-bd"/>
</dbReference>
<evidence type="ECO:0000256" key="3">
    <source>
        <dbReference type="ARBA" id="ARBA00023125"/>
    </source>
</evidence>
<evidence type="ECO:0000313" key="7">
    <source>
        <dbReference type="EMBL" id="QNV37845.1"/>
    </source>
</evidence>
<evidence type="ECO:0000256" key="2">
    <source>
        <dbReference type="ARBA" id="ARBA00022884"/>
    </source>
</evidence>
<dbReference type="Proteomes" id="UP000516404">
    <property type="component" value="Chromosome"/>
</dbReference>
<dbReference type="CDD" id="cd00165">
    <property type="entry name" value="S4"/>
    <property type="match status" value="1"/>
</dbReference>
<dbReference type="AlphaFoldDB" id="A0A7H2BDU9"/>
<proteinExistence type="inferred from homology"/>
<evidence type="ECO:0000259" key="6">
    <source>
        <dbReference type="SMART" id="SM00363"/>
    </source>
</evidence>
<feature type="region of interest" description="Disordered" evidence="5">
    <location>
        <begin position="97"/>
        <end position="133"/>
    </location>
</feature>
<protein>
    <submittedName>
        <fullName evidence="7">RNA-binding S4 domain-containing protein</fullName>
    </submittedName>
</protein>